<accession>A0A0G2FR26</accession>
<name>A0A0G2FR26_9PEZI</name>
<evidence type="ECO:0000313" key="1">
    <source>
        <dbReference type="EMBL" id="KKY36657.1"/>
    </source>
</evidence>
<sequence>MLYTFQRDQYARITQAYYDPVMGKIVLRQSRQLDLRGPEPTEDAWLLMRWMLSTPVGDTLIKSEDGGLPVRAKEPASLLLRAVRADSKTDETDLF</sequence>
<reference evidence="1 2" key="1">
    <citation type="submission" date="2015-05" db="EMBL/GenBank/DDBJ databases">
        <title>Distinctive expansion of gene families associated with plant cell wall degradation and secondary metabolism in the genomes of grapevine trunk pathogens.</title>
        <authorList>
            <person name="Lawrence D.P."/>
            <person name="Travadon R."/>
            <person name="Rolshausen P.E."/>
            <person name="Baumgartner K."/>
        </authorList>
    </citation>
    <scope>NUCLEOTIDE SEQUENCE [LARGE SCALE GENOMIC DNA]</scope>
    <source>
        <strain evidence="1">DA912</strain>
    </source>
</reference>
<dbReference type="AlphaFoldDB" id="A0A0G2FR26"/>
<keyword evidence="2" id="KW-1185">Reference proteome</keyword>
<evidence type="ECO:0000313" key="2">
    <source>
        <dbReference type="Proteomes" id="UP000034680"/>
    </source>
</evidence>
<organism evidence="1 2">
    <name type="scientific">Diaporthe ampelina</name>
    <dbReference type="NCBI Taxonomy" id="1214573"/>
    <lineage>
        <taxon>Eukaryota</taxon>
        <taxon>Fungi</taxon>
        <taxon>Dikarya</taxon>
        <taxon>Ascomycota</taxon>
        <taxon>Pezizomycotina</taxon>
        <taxon>Sordariomycetes</taxon>
        <taxon>Sordariomycetidae</taxon>
        <taxon>Diaporthales</taxon>
        <taxon>Diaporthaceae</taxon>
        <taxon>Diaporthe</taxon>
    </lineage>
</organism>
<gene>
    <name evidence="1" type="ORF">UCDDA912_g03329</name>
</gene>
<dbReference type="STRING" id="1214573.A0A0G2FR26"/>
<dbReference type="EMBL" id="LCUC01000112">
    <property type="protein sequence ID" value="KKY36657.1"/>
    <property type="molecule type" value="Genomic_DNA"/>
</dbReference>
<dbReference type="OrthoDB" id="4177740at2759"/>
<comment type="caution">
    <text evidence="1">The sequence shown here is derived from an EMBL/GenBank/DDBJ whole genome shotgun (WGS) entry which is preliminary data.</text>
</comment>
<dbReference type="Proteomes" id="UP000034680">
    <property type="component" value="Unassembled WGS sequence"/>
</dbReference>
<proteinExistence type="predicted"/>
<protein>
    <submittedName>
        <fullName evidence="1">Uncharacterized protein</fullName>
    </submittedName>
</protein>
<reference evidence="1 2" key="2">
    <citation type="submission" date="2015-05" db="EMBL/GenBank/DDBJ databases">
        <authorList>
            <person name="Morales-Cruz A."/>
            <person name="Amrine K.C."/>
            <person name="Cantu D."/>
        </authorList>
    </citation>
    <scope>NUCLEOTIDE SEQUENCE [LARGE SCALE GENOMIC DNA]</scope>
    <source>
        <strain evidence="1">DA912</strain>
    </source>
</reference>